<dbReference type="RefSeq" id="WP_213127032.1">
    <property type="nucleotide sequence ID" value="NZ_JAGYPG010000005.1"/>
</dbReference>
<dbReference type="Pfam" id="PF01263">
    <property type="entry name" value="Aldose_epim"/>
    <property type="match status" value="1"/>
</dbReference>
<dbReference type="GO" id="GO:0030246">
    <property type="term" value="F:carbohydrate binding"/>
    <property type="evidence" value="ECO:0007669"/>
    <property type="project" value="InterPro"/>
</dbReference>
<dbReference type="InterPro" id="IPR011013">
    <property type="entry name" value="Gal_mutarotase_sf_dom"/>
</dbReference>
<evidence type="ECO:0000313" key="2">
    <source>
        <dbReference type="Proteomes" id="UP000681414"/>
    </source>
</evidence>
<dbReference type="EMBL" id="JAGYPG010000005">
    <property type="protein sequence ID" value="MBS4197804.1"/>
    <property type="molecule type" value="Genomic_DNA"/>
</dbReference>
<keyword evidence="2" id="KW-1185">Reference proteome</keyword>
<organism evidence="1 2">
    <name type="scientific">Lederbergia citri</name>
    <dbReference type="NCBI Taxonomy" id="2833580"/>
    <lineage>
        <taxon>Bacteria</taxon>
        <taxon>Bacillati</taxon>
        <taxon>Bacillota</taxon>
        <taxon>Bacilli</taxon>
        <taxon>Bacillales</taxon>
        <taxon>Bacillaceae</taxon>
        <taxon>Lederbergia</taxon>
    </lineage>
</organism>
<dbReference type="GO" id="GO:0005975">
    <property type="term" value="P:carbohydrate metabolic process"/>
    <property type="evidence" value="ECO:0007669"/>
    <property type="project" value="InterPro"/>
</dbReference>
<gene>
    <name evidence="1" type="ORF">KHA97_22445</name>
</gene>
<dbReference type="InterPro" id="IPR014718">
    <property type="entry name" value="GH-type_carb-bd"/>
</dbReference>
<dbReference type="Gene3D" id="2.70.98.10">
    <property type="match status" value="1"/>
</dbReference>
<dbReference type="PANTHER" id="PTHR11122">
    <property type="entry name" value="APOSPORY-ASSOCIATED PROTEIN C-RELATED"/>
    <property type="match status" value="1"/>
</dbReference>
<dbReference type="Proteomes" id="UP000681414">
    <property type="component" value="Unassembled WGS sequence"/>
</dbReference>
<reference evidence="1 2" key="1">
    <citation type="submission" date="2021-05" db="EMBL/GenBank/DDBJ databases">
        <title>Novel Bacillus species.</title>
        <authorList>
            <person name="Liu G."/>
        </authorList>
    </citation>
    <scope>NUCLEOTIDE SEQUENCE [LARGE SCALE GENOMIC DNA]</scope>
    <source>
        <strain evidence="2">FJAT-49780</strain>
    </source>
</reference>
<sequence>MYEITKEKDEQYTIYHLKSSETGSWLKVAPERGGIITAFGVQGVETLFLNKKTFYDEEANVRGGIPILFPISGQLRDGEYEWEGTVYKMKNHGFARNLPWEVIDTNTDGQASITIRLTSNEETKSAYPFEFEVIYTYILKGNQLQILQEYVNKSETEMPIYAGFHPYFRTANKKLDYETDAKTYRDDNDYEIKNVGDGLDLTDKKESFVLLDSEKKEIAFTLPEIDKKVTLEYGEEFKYVYLWTERDQDFMCVEPWMAQTDEMNRKDELYFIGKGETLKTFLNVSVQ</sequence>
<protein>
    <submittedName>
        <fullName evidence="1">Aldose epimerase</fullName>
    </submittedName>
</protein>
<dbReference type="SUPFAM" id="SSF74650">
    <property type="entry name" value="Galactose mutarotase-like"/>
    <property type="match status" value="1"/>
</dbReference>
<name>A0A942TKT8_9BACI</name>
<evidence type="ECO:0000313" key="1">
    <source>
        <dbReference type="EMBL" id="MBS4197804.1"/>
    </source>
</evidence>
<accession>A0A942TKT8</accession>
<dbReference type="AlphaFoldDB" id="A0A942TKT8"/>
<dbReference type="GO" id="GO:0016853">
    <property type="term" value="F:isomerase activity"/>
    <property type="evidence" value="ECO:0007669"/>
    <property type="project" value="InterPro"/>
</dbReference>
<dbReference type="InterPro" id="IPR008183">
    <property type="entry name" value="Aldose_1/G6P_1-epimerase"/>
</dbReference>
<proteinExistence type="predicted"/>
<dbReference type="PANTHER" id="PTHR11122:SF13">
    <property type="entry name" value="GLUCOSE-6-PHOSPHATE 1-EPIMERASE"/>
    <property type="match status" value="1"/>
</dbReference>
<comment type="caution">
    <text evidence="1">The sequence shown here is derived from an EMBL/GenBank/DDBJ whole genome shotgun (WGS) entry which is preliminary data.</text>
</comment>